<dbReference type="CDD" id="cd04480">
    <property type="entry name" value="RPA1_DBD_A_like"/>
    <property type="match status" value="1"/>
</dbReference>
<accession>A0ABM1QWJ2</accession>
<evidence type="ECO:0000259" key="1">
    <source>
        <dbReference type="Pfam" id="PF02721"/>
    </source>
</evidence>
<reference evidence="3" key="2">
    <citation type="submission" date="2025-08" db="UniProtKB">
        <authorList>
            <consortium name="RefSeq"/>
        </authorList>
    </citation>
    <scope>IDENTIFICATION</scope>
    <source>
        <tissue evidence="3">Leaf</tissue>
    </source>
</reference>
<dbReference type="Gene3D" id="2.40.50.140">
    <property type="entry name" value="Nucleic acid-binding proteins"/>
    <property type="match status" value="2"/>
</dbReference>
<dbReference type="InterPro" id="IPR012340">
    <property type="entry name" value="NA-bd_OB-fold"/>
</dbReference>
<dbReference type="Proteomes" id="UP000694864">
    <property type="component" value="Chromosome 14"/>
</dbReference>
<dbReference type="PANTHER" id="PTHR47165">
    <property type="entry name" value="OS03G0429900 PROTEIN"/>
    <property type="match status" value="1"/>
</dbReference>
<dbReference type="Pfam" id="PF02721">
    <property type="entry name" value="DUF223"/>
    <property type="match status" value="1"/>
</dbReference>
<protein>
    <submittedName>
        <fullName evidence="3">Uncharacterized protein LOC109124956</fullName>
    </submittedName>
</protein>
<feature type="domain" description="Replication protein A 70 kDa DNA-binding subunit B/D first OB fold" evidence="1">
    <location>
        <begin position="6"/>
        <end position="78"/>
    </location>
</feature>
<dbReference type="GeneID" id="109124956"/>
<proteinExistence type="predicted"/>
<dbReference type="InterPro" id="IPR003871">
    <property type="entry name" value="RFA1B/D_OB_1st"/>
</dbReference>
<dbReference type="SUPFAM" id="SSF50249">
    <property type="entry name" value="Nucleic acid-binding proteins"/>
    <property type="match status" value="2"/>
</dbReference>
<dbReference type="CDD" id="cd04481">
    <property type="entry name" value="RPA1_DBD_B_like"/>
    <property type="match status" value="1"/>
</dbReference>
<evidence type="ECO:0000313" key="3">
    <source>
        <dbReference type="RefSeq" id="XP_019091130.1"/>
    </source>
</evidence>
<reference evidence="2" key="1">
    <citation type="journal article" date="2014" name="Nat. Commun.">
        <title>The emerging biofuel crop Camelina sativa retains a highly undifferentiated hexaploid genome structure.</title>
        <authorList>
            <person name="Kagale S."/>
            <person name="Koh C."/>
            <person name="Nixon J."/>
            <person name="Bollina V."/>
            <person name="Clarke W.E."/>
            <person name="Tuteja R."/>
            <person name="Spillane C."/>
            <person name="Robinson S.J."/>
            <person name="Links M.G."/>
            <person name="Clarke C."/>
            <person name="Higgins E.E."/>
            <person name="Huebert T."/>
            <person name="Sharpe A.G."/>
            <person name="Parkin I.A."/>
        </authorList>
    </citation>
    <scope>NUCLEOTIDE SEQUENCE [LARGE SCALE GENOMIC DNA]</scope>
    <source>
        <strain evidence="2">cv. DH55</strain>
    </source>
</reference>
<dbReference type="RefSeq" id="XP_019091130.1">
    <property type="nucleotide sequence ID" value="XM_019235585.1"/>
</dbReference>
<evidence type="ECO:0000313" key="2">
    <source>
        <dbReference type="Proteomes" id="UP000694864"/>
    </source>
</evidence>
<keyword evidence="2" id="KW-1185">Reference proteome</keyword>
<sequence>MQSSLTASETMEFILVDEAGDRMGAVVKKDLIQKFENGASEGSWKIIQNFGLNPSTGQYRVTDERYKISFQTATTMTPTDDVSNDLFLRFAKFDQILAGTLNTNVLVDVIGQVVHCGELQVVNASNSIKTKIDFQMRDENENLMPTTLWDNFAEMLHAACQETEDGIVICVIRFAKLGLYKDIRSVSNAFNSSQVLINPKLQEIESFKNRIK</sequence>
<dbReference type="PANTHER" id="PTHR47165:SF4">
    <property type="entry name" value="OS03G0429900 PROTEIN"/>
    <property type="match status" value="1"/>
</dbReference>
<organism evidence="2 3">
    <name type="scientific">Camelina sativa</name>
    <name type="common">False flax</name>
    <name type="synonym">Myagrum sativum</name>
    <dbReference type="NCBI Taxonomy" id="90675"/>
    <lineage>
        <taxon>Eukaryota</taxon>
        <taxon>Viridiplantae</taxon>
        <taxon>Streptophyta</taxon>
        <taxon>Embryophyta</taxon>
        <taxon>Tracheophyta</taxon>
        <taxon>Spermatophyta</taxon>
        <taxon>Magnoliopsida</taxon>
        <taxon>eudicotyledons</taxon>
        <taxon>Gunneridae</taxon>
        <taxon>Pentapetalae</taxon>
        <taxon>rosids</taxon>
        <taxon>malvids</taxon>
        <taxon>Brassicales</taxon>
        <taxon>Brassicaceae</taxon>
        <taxon>Camelineae</taxon>
        <taxon>Camelina</taxon>
    </lineage>
</organism>
<name>A0ABM1QWJ2_CAMSA</name>
<gene>
    <name evidence="3" type="primary">LOC109124956</name>
</gene>